<name>A0AA38M8W3_9CUCU</name>
<proteinExistence type="predicted"/>
<evidence type="ECO:0000313" key="1">
    <source>
        <dbReference type="EMBL" id="KAJ3648035.1"/>
    </source>
</evidence>
<comment type="caution">
    <text evidence="1">The sequence shown here is derived from an EMBL/GenBank/DDBJ whole genome shotgun (WGS) entry which is preliminary data.</text>
</comment>
<dbReference type="Proteomes" id="UP001168821">
    <property type="component" value="Unassembled WGS sequence"/>
</dbReference>
<organism evidence="1 2">
    <name type="scientific">Zophobas morio</name>
    <dbReference type="NCBI Taxonomy" id="2755281"/>
    <lineage>
        <taxon>Eukaryota</taxon>
        <taxon>Metazoa</taxon>
        <taxon>Ecdysozoa</taxon>
        <taxon>Arthropoda</taxon>
        <taxon>Hexapoda</taxon>
        <taxon>Insecta</taxon>
        <taxon>Pterygota</taxon>
        <taxon>Neoptera</taxon>
        <taxon>Endopterygota</taxon>
        <taxon>Coleoptera</taxon>
        <taxon>Polyphaga</taxon>
        <taxon>Cucujiformia</taxon>
        <taxon>Tenebrionidae</taxon>
        <taxon>Zophobas</taxon>
    </lineage>
</organism>
<dbReference type="EMBL" id="JALNTZ010000006">
    <property type="protein sequence ID" value="KAJ3648035.1"/>
    <property type="molecule type" value="Genomic_DNA"/>
</dbReference>
<dbReference type="AlphaFoldDB" id="A0AA38M8W3"/>
<accession>A0AA38M8W3</accession>
<gene>
    <name evidence="1" type="ORF">Zmor_019871</name>
</gene>
<evidence type="ECO:0000313" key="2">
    <source>
        <dbReference type="Proteomes" id="UP001168821"/>
    </source>
</evidence>
<sequence length="116" mass="13120">MPRITNYVNASIVWAHNSFQMPEKITSKSARSGSKGQVVLRAGPDEWDECDDNAFAVAAQGDFRFLRNCTIYPRRPYLTHMSAIPDPFVCSMHLLYNGPLSECDYGFQNANRARTN</sequence>
<protein>
    <submittedName>
        <fullName evidence="1">Uncharacterized protein</fullName>
    </submittedName>
</protein>
<keyword evidence="2" id="KW-1185">Reference proteome</keyword>
<reference evidence="1" key="1">
    <citation type="journal article" date="2023" name="G3 (Bethesda)">
        <title>Whole genome assemblies of Zophobas morio and Tenebrio molitor.</title>
        <authorList>
            <person name="Kaur S."/>
            <person name="Stinson S.A."/>
            <person name="diCenzo G.C."/>
        </authorList>
    </citation>
    <scope>NUCLEOTIDE SEQUENCE</scope>
    <source>
        <strain evidence="1">QUZm001</strain>
    </source>
</reference>